<reference evidence="1 2" key="1">
    <citation type="journal article" date="2018" name="Sci. Rep.">
        <title>Genomic signatures of local adaptation to the degree of environmental predictability in rotifers.</title>
        <authorList>
            <person name="Franch-Gras L."/>
            <person name="Hahn C."/>
            <person name="Garcia-Roger E.M."/>
            <person name="Carmona M.J."/>
            <person name="Serra M."/>
            <person name="Gomez A."/>
        </authorList>
    </citation>
    <scope>NUCLEOTIDE SEQUENCE [LARGE SCALE GENOMIC DNA]</scope>
    <source>
        <strain evidence="1">HYR1</strain>
    </source>
</reference>
<dbReference type="EMBL" id="REGN01001347">
    <property type="protein sequence ID" value="RNA35267.1"/>
    <property type="molecule type" value="Genomic_DNA"/>
</dbReference>
<dbReference type="AlphaFoldDB" id="A0A3M7SI31"/>
<dbReference type="Proteomes" id="UP000276133">
    <property type="component" value="Unassembled WGS sequence"/>
</dbReference>
<keyword evidence="2" id="KW-1185">Reference proteome</keyword>
<evidence type="ECO:0000313" key="1">
    <source>
        <dbReference type="EMBL" id="RNA35267.1"/>
    </source>
</evidence>
<dbReference type="OrthoDB" id="9049620at2759"/>
<name>A0A3M7SI31_BRAPC</name>
<gene>
    <name evidence="1" type="ORF">BpHYR1_031918</name>
</gene>
<protein>
    <submittedName>
        <fullName evidence="1">Kinesin kif17</fullName>
    </submittedName>
</protein>
<evidence type="ECO:0000313" key="2">
    <source>
        <dbReference type="Proteomes" id="UP000276133"/>
    </source>
</evidence>
<organism evidence="1 2">
    <name type="scientific">Brachionus plicatilis</name>
    <name type="common">Marine rotifer</name>
    <name type="synonym">Brachionus muelleri</name>
    <dbReference type="NCBI Taxonomy" id="10195"/>
    <lineage>
        <taxon>Eukaryota</taxon>
        <taxon>Metazoa</taxon>
        <taxon>Spiralia</taxon>
        <taxon>Gnathifera</taxon>
        <taxon>Rotifera</taxon>
        <taxon>Eurotatoria</taxon>
        <taxon>Monogononta</taxon>
        <taxon>Pseudotrocha</taxon>
        <taxon>Ploima</taxon>
        <taxon>Brachionidae</taxon>
        <taxon>Brachionus</taxon>
    </lineage>
</organism>
<sequence>MNDLTGSGFSLVYNQNYSHATSMSDLENIKSQCSSNSVMCAAGGLANSDNLLLISCAKCHAVLTPTEINSPVFVGSAYWYMTDGSSFGFSPDSTIYQGSADILDQSSPYRLSWHLNGYGGWRLGNRTYLTSNNNYRKYVLIK</sequence>
<proteinExistence type="predicted"/>
<comment type="caution">
    <text evidence="1">The sequence shown here is derived from an EMBL/GenBank/DDBJ whole genome shotgun (WGS) entry which is preliminary data.</text>
</comment>
<accession>A0A3M7SI31</accession>